<evidence type="ECO:0008006" key="5">
    <source>
        <dbReference type="Google" id="ProtNLM"/>
    </source>
</evidence>
<reference evidence="4" key="1">
    <citation type="journal article" date="2017" name="Proc. Natl. Acad. Sci. U.S.A.">
        <title>Simulation of Deepwater Horizon oil plume reveals substrate specialization within a complex community of hydrocarbon degraders.</title>
        <authorList>
            <person name="Hu P."/>
            <person name="Dubinsky E.A."/>
            <person name="Probst A.J."/>
            <person name="Wang J."/>
            <person name="Sieber C.M.K."/>
            <person name="Tom L.M."/>
            <person name="Gardinali P."/>
            <person name="Banfield J.F."/>
            <person name="Atlas R.M."/>
            <person name="Andersen G.L."/>
        </authorList>
    </citation>
    <scope>NUCLEOTIDE SEQUENCE [LARGE SCALE GENOMIC DNA]</scope>
</reference>
<dbReference type="PROSITE" id="PS00455">
    <property type="entry name" value="AMP_BINDING"/>
    <property type="match status" value="1"/>
</dbReference>
<dbReference type="PANTHER" id="PTHR43767:SF1">
    <property type="entry name" value="NONRIBOSOMAL PEPTIDE SYNTHASE PES1 (EUROFUNG)-RELATED"/>
    <property type="match status" value="1"/>
</dbReference>
<protein>
    <recommendedName>
        <fullName evidence="5">Long-chain-fatty-acid--CoA ligase</fullName>
    </recommendedName>
</protein>
<evidence type="ECO:0000259" key="1">
    <source>
        <dbReference type="Pfam" id="PF00501"/>
    </source>
</evidence>
<dbReference type="GO" id="GO:0016878">
    <property type="term" value="F:acid-thiol ligase activity"/>
    <property type="evidence" value="ECO:0007669"/>
    <property type="project" value="UniProtKB-ARBA"/>
</dbReference>
<evidence type="ECO:0000259" key="2">
    <source>
        <dbReference type="Pfam" id="PF13193"/>
    </source>
</evidence>
<proteinExistence type="predicted"/>
<dbReference type="InterPro" id="IPR050237">
    <property type="entry name" value="ATP-dep_AMP-bd_enzyme"/>
</dbReference>
<evidence type="ECO:0000313" key="4">
    <source>
        <dbReference type="Proteomes" id="UP000243053"/>
    </source>
</evidence>
<accession>A0A1Y5E9S6</accession>
<dbReference type="PANTHER" id="PTHR43767">
    <property type="entry name" value="LONG-CHAIN-FATTY-ACID--COA LIGASE"/>
    <property type="match status" value="1"/>
</dbReference>
<dbReference type="EMBL" id="MAAF01000083">
    <property type="protein sequence ID" value="OUR78176.1"/>
    <property type="molecule type" value="Genomic_DNA"/>
</dbReference>
<organism evidence="3 4">
    <name type="scientific">Colwellia psychrerythraea</name>
    <name type="common">Vibrio psychroerythus</name>
    <dbReference type="NCBI Taxonomy" id="28229"/>
    <lineage>
        <taxon>Bacteria</taxon>
        <taxon>Pseudomonadati</taxon>
        <taxon>Pseudomonadota</taxon>
        <taxon>Gammaproteobacteria</taxon>
        <taxon>Alteromonadales</taxon>
        <taxon>Colwelliaceae</taxon>
        <taxon>Colwellia</taxon>
    </lineage>
</organism>
<gene>
    <name evidence="3" type="ORF">A9Q75_14025</name>
</gene>
<dbReference type="InterPro" id="IPR000873">
    <property type="entry name" value="AMP-dep_synth/lig_dom"/>
</dbReference>
<feature type="domain" description="AMP-binding enzyme C-terminal" evidence="2">
    <location>
        <begin position="444"/>
        <end position="520"/>
    </location>
</feature>
<sequence length="552" mass="62425">MSFESELEAYFVRKKHVETSIAFPENFRELLALANKNHGDKTAINFFEQASEKGVGMQLTFSELHDSVYHLAHGLTLIGVKKGSHVAVMMSNRIEFPVTWLALAVLGAVMVPVNTTYTGKELDYLINDSDSEFIITENKFLAVFDDMKAKPATIGANQIIVANYQGSVFHHWHHVSESGQDDFMPDWPLHNDDLLNIQYTSGTTGFPKGCMQTQKYWILLGCVVDSMLPYSINNILTDHSFYYMDPQWQLVMALHCGARLNVAGRLSASKFIDRIKCYDIDMAWIPRPLLSQKASPDDVNLPLKKLFIGGASAENIEQLQQRFGIKVSNAYGMTEIGPGLIVPDEITDVDVLDTCGLMTPFRQCKVMLENGEEAARNEPGELWIKGDGIFNGYYNKPEANSESFVDGWFRTGDKFIQTKKGYFKIIGRFKDMIRRSSENISAMEVEHALSLHPLIEQAAVVAVPDDYRGEEVKAYILFRELSKTLTPEQIIKHCQARLAAFKVPRYIEFVDDFPYTPTKKVAKHVLVGNSKNLVKNSWDSKKKTNSVRYCKH</sequence>
<name>A0A1Y5E9S6_COLPS</name>
<dbReference type="Pfam" id="PF13193">
    <property type="entry name" value="AMP-binding_C"/>
    <property type="match status" value="1"/>
</dbReference>
<dbReference type="InterPro" id="IPR025110">
    <property type="entry name" value="AMP-bd_C"/>
</dbReference>
<evidence type="ECO:0000313" key="3">
    <source>
        <dbReference type="EMBL" id="OUR78176.1"/>
    </source>
</evidence>
<dbReference type="Gene3D" id="3.30.300.30">
    <property type="match status" value="1"/>
</dbReference>
<dbReference type="SUPFAM" id="SSF56801">
    <property type="entry name" value="Acetyl-CoA synthetase-like"/>
    <property type="match status" value="1"/>
</dbReference>
<comment type="caution">
    <text evidence="3">The sequence shown here is derived from an EMBL/GenBank/DDBJ whole genome shotgun (WGS) entry which is preliminary data.</text>
</comment>
<feature type="domain" description="AMP-dependent synthetase/ligase" evidence="1">
    <location>
        <begin position="35"/>
        <end position="394"/>
    </location>
</feature>
<dbReference type="AlphaFoldDB" id="A0A1Y5E9S6"/>
<dbReference type="InterPro" id="IPR045851">
    <property type="entry name" value="AMP-bd_C_sf"/>
</dbReference>
<dbReference type="Pfam" id="PF00501">
    <property type="entry name" value="AMP-binding"/>
    <property type="match status" value="1"/>
</dbReference>
<dbReference type="Proteomes" id="UP000243053">
    <property type="component" value="Unassembled WGS sequence"/>
</dbReference>
<dbReference type="Gene3D" id="3.40.50.12780">
    <property type="entry name" value="N-terminal domain of ligase-like"/>
    <property type="match status" value="1"/>
</dbReference>
<dbReference type="InterPro" id="IPR020845">
    <property type="entry name" value="AMP-binding_CS"/>
</dbReference>
<dbReference type="InterPro" id="IPR042099">
    <property type="entry name" value="ANL_N_sf"/>
</dbReference>